<sequence length="120" mass="13715">MPVTLEIRSSSERLPCLLGGVSPFLFLVQSRITDSLFTWRDNPYYRYCGMTSEKSMSVNRGIPRRSERSSPEVSTKEAILLFFYMAMTLLLLRFNLLFLTISVTSLNVNKPLCADARHLS</sequence>
<accession>A0A3B0YGL4</accession>
<protein>
    <submittedName>
        <fullName evidence="2">Uncharacterized protein</fullName>
    </submittedName>
</protein>
<reference evidence="2" key="1">
    <citation type="submission" date="2018-06" db="EMBL/GenBank/DDBJ databases">
        <authorList>
            <person name="Zhirakovskaya E."/>
        </authorList>
    </citation>
    <scope>NUCLEOTIDE SEQUENCE</scope>
</reference>
<feature type="transmembrane region" description="Helical" evidence="1">
    <location>
        <begin position="78"/>
        <end position="101"/>
    </location>
</feature>
<dbReference type="AlphaFoldDB" id="A0A3B0YGL4"/>
<keyword evidence="1" id="KW-1133">Transmembrane helix</keyword>
<gene>
    <name evidence="2" type="ORF">MNBD_GAMMA12-631</name>
</gene>
<name>A0A3B0YGL4_9ZZZZ</name>
<proteinExistence type="predicted"/>
<dbReference type="EMBL" id="UOFL01000094">
    <property type="protein sequence ID" value="VAW75850.1"/>
    <property type="molecule type" value="Genomic_DNA"/>
</dbReference>
<organism evidence="2">
    <name type="scientific">hydrothermal vent metagenome</name>
    <dbReference type="NCBI Taxonomy" id="652676"/>
    <lineage>
        <taxon>unclassified sequences</taxon>
        <taxon>metagenomes</taxon>
        <taxon>ecological metagenomes</taxon>
    </lineage>
</organism>
<keyword evidence="1" id="KW-0812">Transmembrane</keyword>
<evidence type="ECO:0000256" key="1">
    <source>
        <dbReference type="SAM" id="Phobius"/>
    </source>
</evidence>
<evidence type="ECO:0000313" key="2">
    <source>
        <dbReference type="EMBL" id="VAW75850.1"/>
    </source>
</evidence>
<keyword evidence="1" id="KW-0472">Membrane</keyword>